<feature type="region of interest" description="Disordered" evidence="6">
    <location>
        <begin position="358"/>
        <end position="384"/>
    </location>
</feature>
<keyword evidence="4" id="KW-0819">tRNA processing</keyword>
<dbReference type="EnsemblMetazoa" id="XM_019912802.1">
    <property type="protein sequence ID" value="XP_019768361.1"/>
    <property type="gene ID" value="LOC109543216"/>
</dbReference>
<evidence type="ECO:0000256" key="4">
    <source>
        <dbReference type="ARBA" id="ARBA00022694"/>
    </source>
</evidence>
<keyword evidence="8" id="KW-1185">Reference proteome</keyword>
<proteinExistence type="predicted"/>
<reference evidence="8" key="1">
    <citation type="journal article" date="2013" name="Genome Biol.">
        <title>Draft genome of the mountain pine beetle, Dendroctonus ponderosae Hopkins, a major forest pest.</title>
        <authorList>
            <person name="Keeling C.I."/>
            <person name="Yuen M.M."/>
            <person name="Liao N.Y."/>
            <person name="Docking T.R."/>
            <person name="Chan S.K."/>
            <person name="Taylor G.A."/>
            <person name="Palmquist D.L."/>
            <person name="Jackman S.D."/>
            <person name="Nguyen A."/>
            <person name="Li M."/>
            <person name="Henderson H."/>
            <person name="Janes J.K."/>
            <person name="Zhao Y."/>
            <person name="Pandoh P."/>
            <person name="Moore R."/>
            <person name="Sperling F.A."/>
            <person name="Huber D.P."/>
            <person name="Birol I."/>
            <person name="Jones S.J."/>
            <person name="Bohlmann J."/>
        </authorList>
    </citation>
    <scope>NUCLEOTIDE SEQUENCE</scope>
</reference>
<keyword evidence="2" id="KW-0963">Cytoplasm</keyword>
<dbReference type="GO" id="GO:0005737">
    <property type="term" value="C:cytoplasm"/>
    <property type="evidence" value="ECO:0007669"/>
    <property type="project" value="UniProtKB-SubCell"/>
</dbReference>
<name>A0AAR5Q5G3_DENPD</name>
<comment type="subcellular location">
    <subcellularLocation>
        <location evidence="1">Cytoplasm</location>
    </subcellularLocation>
</comment>
<accession>A0AAR5Q5G3</accession>
<keyword evidence="5" id="KW-0677">Repeat</keyword>
<keyword evidence="3" id="KW-0853">WD repeat</keyword>
<sequence length="576" mass="64722">MVDQEKSLFTSVHLHTNVTCIEVIANHVFAGIGRCLNIFDADNHLVKKQNVFKSDVIFGIKPNSELNKLIVYGQKSITLVPVCCDSLELGKSEEHSLTDWILCARWIDDDTKFVTVSMHNEVILWTQDFRSQTSVICEVKCLVYSAYICFKRWKELLILSGTVFNEILLWRPSSVNLQNGLSAVVKTLKKHNIMYGAADGLPIRRRVRGASDYEDILAGNDFLSVFLESTLHRLKKETTTEDLFAFTEDTISTESYTRETRDATNYFNELPESTESSKTIDDGVIIAVHVSSSVDSQKNRLESFSRSESTTSVLDRNVLAAEEGRSILANAGKSELTVEEPTSITKEVQHLPYHYSTGNKGNSPGPFHHSLVYHNSPSEPGRARSVSYSSIIQNIQPSNEKPPDALERIQRNYETGTANDFNAFEKNKDENATPNAFTTTTIATSSEPTSLSATTTIKSWSKPYSDPRRKVYARQEQNYEVDEAVSVVTNGRTHGVQNTQKPKDDIKDKDQKVGYVVEGRDYRKYRVEERTSDGFIVGEYGVVSHNDGSLRGVRYTADGTINPRLIYDALMKFLAL</sequence>
<dbReference type="AlphaFoldDB" id="A0AAR5Q5G3"/>
<organism evidence="7 8">
    <name type="scientific">Dendroctonus ponderosae</name>
    <name type="common">Mountain pine beetle</name>
    <dbReference type="NCBI Taxonomy" id="77166"/>
    <lineage>
        <taxon>Eukaryota</taxon>
        <taxon>Metazoa</taxon>
        <taxon>Ecdysozoa</taxon>
        <taxon>Arthropoda</taxon>
        <taxon>Hexapoda</taxon>
        <taxon>Insecta</taxon>
        <taxon>Pterygota</taxon>
        <taxon>Neoptera</taxon>
        <taxon>Endopterygota</taxon>
        <taxon>Coleoptera</taxon>
        <taxon>Polyphaga</taxon>
        <taxon>Cucujiformia</taxon>
        <taxon>Curculionidae</taxon>
        <taxon>Scolytinae</taxon>
        <taxon>Dendroctonus</taxon>
    </lineage>
</organism>
<dbReference type="PANTHER" id="PTHR14344:SF3">
    <property type="entry name" value="WD REPEAT-CONTAINING PROTEIN 6"/>
    <property type="match status" value="1"/>
</dbReference>
<dbReference type="Gene3D" id="2.130.10.10">
    <property type="entry name" value="YVTN repeat-like/Quinoprotein amine dehydrogenase"/>
    <property type="match status" value="1"/>
</dbReference>
<evidence type="ECO:0000256" key="6">
    <source>
        <dbReference type="SAM" id="MobiDB-lite"/>
    </source>
</evidence>
<dbReference type="GO" id="GO:0030488">
    <property type="term" value="P:tRNA methylation"/>
    <property type="evidence" value="ECO:0007669"/>
    <property type="project" value="TreeGrafter"/>
</dbReference>
<evidence type="ECO:0000256" key="2">
    <source>
        <dbReference type="ARBA" id="ARBA00022490"/>
    </source>
</evidence>
<protein>
    <submittedName>
        <fullName evidence="7">Uncharacterized protein</fullName>
    </submittedName>
</protein>
<dbReference type="Proteomes" id="UP000019118">
    <property type="component" value="Unassembled WGS sequence"/>
</dbReference>
<dbReference type="GeneID" id="109543216"/>
<dbReference type="InterPro" id="IPR036322">
    <property type="entry name" value="WD40_repeat_dom_sf"/>
</dbReference>
<evidence type="ECO:0000256" key="5">
    <source>
        <dbReference type="ARBA" id="ARBA00022737"/>
    </source>
</evidence>
<evidence type="ECO:0000256" key="3">
    <source>
        <dbReference type="ARBA" id="ARBA00022574"/>
    </source>
</evidence>
<reference evidence="7" key="2">
    <citation type="submission" date="2024-08" db="UniProtKB">
        <authorList>
            <consortium name="EnsemblMetazoa"/>
        </authorList>
    </citation>
    <scope>IDENTIFICATION</scope>
</reference>
<evidence type="ECO:0000313" key="7">
    <source>
        <dbReference type="EnsemblMetazoa" id="XP_019768361.1"/>
    </source>
</evidence>
<dbReference type="PANTHER" id="PTHR14344">
    <property type="entry name" value="WD REPEAT PROTEIN"/>
    <property type="match status" value="1"/>
</dbReference>
<dbReference type="InterPro" id="IPR015943">
    <property type="entry name" value="WD40/YVTN_repeat-like_dom_sf"/>
</dbReference>
<evidence type="ECO:0000313" key="8">
    <source>
        <dbReference type="Proteomes" id="UP000019118"/>
    </source>
</evidence>
<evidence type="ECO:0000256" key="1">
    <source>
        <dbReference type="ARBA" id="ARBA00004496"/>
    </source>
</evidence>
<dbReference type="SUPFAM" id="SSF50978">
    <property type="entry name" value="WD40 repeat-like"/>
    <property type="match status" value="1"/>
</dbReference>
<dbReference type="InterPro" id="IPR051973">
    <property type="entry name" value="tRNA_Anticodon_Mtase-Reg"/>
</dbReference>